<dbReference type="OrthoDB" id="7874348at2"/>
<reference evidence="3" key="1">
    <citation type="submission" date="2017-05" db="EMBL/GenBank/DDBJ databases">
        <authorList>
            <person name="Rodrigo-Torres L."/>
            <person name="Arahal R. D."/>
            <person name="Lucena T."/>
        </authorList>
    </citation>
    <scope>NUCLEOTIDE SEQUENCE [LARGE SCALE GENOMIC DNA]</scope>
    <source>
        <strain evidence="3">CECT 8621</strain>
    </source>
</reference>
<dbReference type="Proteomes" id="UP000202922">
    <property type="component" value="Unassembled WGS sequence"/>
</dbReference>
<sequence>MIFRKLAAATVGFALFATVASADDFKRIKTEVGFRKAVVDRVFGNETGSGTYNANGTLTGKFGGQELSGKWIWTAGHVCRTAQLGDKDLGTDCQRIEYKGKTLRVTRDKGEGKSVLYELK</sequence>
<feature type="signal peptide" evidence="1">
    <location>
        <begin position="1"/>
        <end position="22"/>
    </location>
</feature>
<evidence type="ECO:0000313" key="3">
    <source>
        <dbReference type="Proteomes" id="UP000202922"/>
    </source>
</evidence>
<proteinExistence type="predicted"/>
<accession>A0A238KRN0</accession>
<name>A0A238KRN0_9RHOB</name>
<dbReference type="EMBL" id="FXYE01000002">
    <property type="protein sequence ID" value="SMX45388.1"/>
    <property type="molecule type" value="Genomic_DNA"/>
</dbReference>
<organism evidence="2 3">
    <name type="scientific">Actibacterium lipolyticum</name>
    <dbReference type="NCBI Taxonomy" id="1524263"/>
    <lineage>
        <taxon>Bacteria</taxon>
        <taxon>Pseudomonadati</taxon>
        <taxon>Pseudomonadota</taxon>
        <taxon>Alphaproteobacteria</taxon>
        <taxon>Rhodobacterales</taxon>
        <taxon>Roseobacteraceae</taxon>
        <taxon>Actibacterium</taxon>
    </lineage>
</organism>
<evidence type="ECO:0000313" key="2">
    <source>
        <dbReference type="EMBL" id="SMX45388.1"/>
    </source>
</evidence>
<evidence type="ECO:0008006" key="4">
    <source>
        <dbReference type="Google" id="ProtNLM"/>
    </source>
</evidence>
<dbReference type="RefSeq" id="WP_093967882.1">
    <property type="nucleotide sequence ID" value="NZ_FXYE01000002.1"/>
</dbReference>
<keyword evidence="3" id="KW-1185">Reference proteome</keyword>
<evidence type="ECO:0000256" key="1">
    <source>
        <dbReference type="SAM" id="SignalP"/>
    </source>
</evidence>
<keyword evidence="1" id="KW-0732">Signal</keyword>
<dbReference type="AlphaFoldDB" id="A0A238KRN0"/>
<protein>
    <recommendedName>
        <fullName evidence="4">DUF995 domain-containing protein</fullName>
    </recommendedName>
</protein>
<feature type="chain" id="PRO_5012444072" description="DUF995 domain-containing protein" evidence="1">
    <location>
        <begin position="23"/>
        <end position="120"/>
    </location>
</feature>
<gene>
    <name evidence="2" type="ORF">COL8621_02783</name>
</gene>